<reference evidence="3" key="2">
    <citation type="journal article" date="2021" name="PeerJ">
        <title>Extensive microbial diversity within the chicken gut microbiome revealed by metagenomics and culture.</title>
        <authorList>
            <person name="Gilroy R."/>
            <person name="Ravi A."/>
            <person name="Getino M."/>
            <person name="Pursley I."/>
            <person name="Horton D.L."/>
            <person name="Alikhan N.F."/>
            <person name="Baker D."/>
            <person name="Gharbi K."/>
            <person name="Hall N."/>
            <person name="Watson M."/>
            <person name="Adriaenssens E.M."/>
            <person name="Foster-Nyarko E."/>
            <person name="Jarju S."/>
            <person name="Secka A."/>
            <person name="Antonio M."/>
            <person name="Oren A."/>
            <person name="Chaudhuri R.R."/>
            <person name="La Ragione R."/>
            <person name="Hildebrand F."/>
            <person name="Pallen M.J."/>
        </authorList>
    </citation>
    <scope>NUCLEOTIDE SEQUENCE</scope>
    <source>
        <strain evidence="3">ChiSjej1B19-7085</strain>
    </source>
</reference>
<evidence type="ECO:0000313" key="3">
    <source>
        <dbReference type="EMBL" id="HIR58286.1"/>
    </source>
</evidence>
<accession>A0A9D1DSM6</accession>
<dbReference type="SMART" id="SM00530">
    <property type="entry name" value="HTH_XRE"/>
    <property type="match status" value="1"/>
</dbReference>
<evidence type="ECO:0000256" key="1">
    <source>
        <dbReference type="ARBA" id="ARBA00023125"/>
    </source>
</evidence>
<dbReference type="CDD" id="cd00093">
    <property type="entry name" value="HTH_XRE"/>
    <property type="match status" value="1"/>
</dbReference>
<dbReference type="AlphaFoldDB" id="A0A9D1DSM6"/>
<dbReference type="PANTHER" id="PTHR46558:SF11">
    <property type="entry name" value="HTH-TYPE TRANSCRIPTIONAL REGULATOR XRE"/>
    <property type="match status" value="1"/>
</dbReference>
<comment type="caution">
    <text evidence="3">The sequence shown here is derived from an EMBL/GenBank/DDBJ whole genome shotgun (WGS) entry which is preliminary data.</text>
</comment>
<feature type="domain" description="HTH cro/C1-type" evidence="2">
    <location>
        <begin position="7"/>
        <end position="61"/>
    </location>
</feature>
<keyword evidence="1" id="KW-0238">DNA-binding</keyword>
<organism evidence="3 4">
    <name type="scientific">Candidatus Gallacutalibacter pullicola</name>
    <dbReference type="NCBI Taxonomy" id="2840830"/>
    <lineage>
        <taxon>Bacteria</taxon>
        <taxon>Bacillati</taxon>
        <taxon>Bacillota</taxon>
        <taxon>Clostridia</taxon>
        <taxon>Eubacteriales</taxon>
        <taxon>Candidatus Gallacutalibacter</taxon>
    </lineage>
</organism>
<dbReference type="Gene3D" id="1.10.260.40">
    <property type="entry name" value="lambda repressor-like DNA-binding domains"/>
    <property type="match status" value="1"/>
</dbReference>
<dbReference type="InterPro" id="IPR001387">
    <property type="entry name" value="Cro/C1-type_HTH"/>
</dbReference>
<dbReference type="SUPFAM" id="SSF47413">
    <property type="entry name" value="lambda repressor-like DNA-binding domains"/>
    <property type="match status" value="1"/>
</dbReference>
<dbReference type="EMBL" id="DVHF01000149">
    <property type="protein sequence ID" value="HIR58286.1"/>
    <property type="molecule type" value="Genomic_DNA"/>
</dbReference>
<dbReference type="InterPro" id="IPR025868">
    <property type="entry name" value="Zn_ribbon_dom_put"/>
</dbReference>
<dbReference type="Pfam" id="PF12674">
    <property type="entry name" value="Zn_ribbon_2"/>
    <property type="match status" value="1"/>
</dbReference>
<evidence type="ECO:0000313" key="4">
    <source>
        <dbReference type="Proteomes" id="UP000886785"/>
    </source>
</evidence>
<name>A0A9D1DSM6_9FIRM</name>
<proteinExistence type="predicted"/>
<dbReference type="InterPro" id="IPR010982">
    <property type="entry name" value="Lambda_DNA-bd_dom_sf"/>
</dbReference>
<reference evidence="3" key="1">
    <citation type="submission" date="2020-10" db="EMBL/GenBank/DDBJ databases">
        <authorList>
            <person name="Gilroy R."/>
        </authorList>
    </citation>
    <scope>NUCLEOTIDE SEQUENCE</scope>
    <source>
        <strain evidence="3">ChiSjej1B19-7085</strain>
    </source>
</reference>
<dbReference type="Proteomes" id="UP000886785">
    <property type="component" value="Unassembled WGS sequence"/>
</dbReference>
<sequence>METKNAILELRKSLHLSQEEFAAKLSVTRQAVSRWENGETVPNTDMLKIISQTFGVSTDYLLGHPTMLCQSCGMALNQESDKGTERDGSRSEEYCTYCYQQGRFVRDLTMEEQIESNLCNLDDWNRENGLNFSKEEAREALSKFLPTLQRWKAKD</sequence>
<dbReference type="GO" id="GO:0003677">
    <property type="term" value="F:DNA binding"/>
    <property type="evidence" value="ECO:0007669"/>
    <property type="project" value="UniProtKB-KW"/>
</dbReference>
<dbReference type="Pfam" id="PF01381">
    <property type="entry name" value="HTH_3"/>
    <property type="match status" value="1"/>
</dbReference>
<dbReference type="PANTHER" id="PTHR46558">
    <property type="entry name" value="TRACRIPTIONAL REGULATORY PROTEIN-RELATED-RELATED"/>
    <property type="match status" value="1"/>
</dbReference>
<dbReference type="PROSITE" id="PS50943">
    <property type="entry name" value="HTH_CROC1"/>
    <property type="match status" value="1"/>
</dbReference>
<gene>
    <name evidence="3" type="ORF">IAA54_11555</name>
</gene>
<evidence type="ECO:0000259" key="2">
    <source>
        <dbReference type="PROSITE" id="PS50943"/>
    </source>
</evidence>
<protein>
    <submittedName>
        <fullName evidence="3">Helix-turn-helix domain-containing protein</fullName>
    </submittedName>
</protein>